<dbReference type="Gene3D" id="2.40.30.170">
    <property type="match status" value="1"/>
</dbReference>
<comment type="caution">
    <text evidence="4">The sequence shown here is derived from an EMBL/GenBank/DDBJ whole genome shotgun (WGS) entry which is preliminary data.</text>
</comment>
<evidence type="ECO:0000256" key="3">
    <source>
        <dbReference type="SAM" id="Phobius"/>
    </source>
</evidence>
<gene>
    <name evidence="4" type="ORF">ACFO5Q_11925</name>
</gene>
<keyword evidence="3" id="KW-0472">Membrane</keyword>
<dbReference type="PANTHER" id="PTHR30469">
    <property type="entry name" value="MULTIDRUG RESISTANCE PROTEIN MDTA"/>
    <property type="match status" value="1"/>
</dbReference>
<organism evidence="4 5">
    <name type="scientific">Kordiimonas lipolytica</name>
    <dbReference type="NCBI Taxonomy" id="1662421"/>
    <lineage>
        <taxon>Bacteria</taxon>
        <taxon>Pseudomonadati</taxon>
        <taxon>Pseudomonadota</taxon>
        <taxon>Alphaproteobacteria</taxon>
        <taxon>Kordiimonadales</taxon>
        <taxon>Kordiimonadaceae</taxon>
        <taxon>Kordiimonas</taxon>
    </lineage>
</organism>
<evidence type="ECO:0000313" key="4">
    <source>
        <dbReference type="EMBL" id="MFC4348551.1"/>
    </source>
</evidence>
<accession>A0ABV8UCL4</accession>
<evidence type="ECO:0000256" key="1">
    <source>
        <dbReference type="ARBA" id="ARBA00009477"/>
    </source>
</evidence>
<feature type="transmembrane region" description="Helical" evidence="3">
    <location>
        <begin position="20"/>
        <end position="40"/>
    </location>
</feature>
<keyword evidence="3" id="KW-0812">Transmembrane</keyword>
<name>A0ABV8UCL4_9PROT</name>
<dbReference type="Gene3D" id="2.40.420.20">
    <property type="match status" value="1"/>
</dbReference>
<feature type="coiled-coil region" evidence="2">
    <location>
        <begin position="119"/>
        <end position="193"/>
    </location>
</feature>
<dbReference type="Gene3D" id="2.40.50.100">
    <property type="match status" value="1"/>
</dbReference>
<dbReference type="RefSeq" id="WP_068148830.1">
    <property type="nucleotide sequence ID" value="NZ_JBHSCR010000013.1"/>
</dbReference>
<dbReference type="SUPFAM" id="SSF111369">
    <property type="entry name" value="HlyD-like secretion proteins"/>
    <property type="match status" value="1"/>
</dbReference>
<dbReference type="Proteomes" id="UP001595776">
    <property type="component" value="Unassembled WGS sequence"/>
</dbReference>
<evidence type="ECO:0000256" key="2">
    <source>
        <dbReference type="SAM" id="Coils"/>
    </source>
</evidence>
<protein>
    <submittedName>
        <fullName evidence="4">Efflux RND transporter periplasmic adaptor subunit</fullName>
    </submittedName>
</protein>
<proteinExistence type="inferred from homology"/>
<dbReference type="NCBIfam" id="TIGR01730">
    <property type="entry name" value="RND_mfp"/>
    <property type="match status" value="1"/>
</dbReference>
<reference evidence="5" key="1">
    <citation type="journal article" date="2019" name="Int. J. Syst. Evol. Microbiol.">
        <title>The Global Catalogue of Microorganisms (GCM) 10K type strain sequencing project: providing services to taxonomists for standard genome sequencing and annotation.</title>
        <authorList>
            <consortium name="The Broad Institute Genomics Platform"/>
            <consortium name="The Broad Institute Genome Sequencing Center for Infectious Disease"/>
            <person name="Wu L."/>
            <person name="Ma J."/>
        </authorList>
    </citation>
    <scope>NUCLEOTIDE SEQUENCE [LARGE SCALE GENOMIC DNA]</scope>
    <source>
        <strain evidence="5">CGMCC 1.15304</strain>
    </source>
</reference>
<keyword evidence="2" id="KW-0175">Coiled coil</keyword>
<keyword evidence="5" id="KW-1185">Reference proteome</keyword>
<dbReference type="EMBL" id="JBHSCR010000013">
    <property type="protein sequence ID" value="MFC4348551.1"/>
    <property type="molecule type" value="Genomic_DNA"/>
</dbReference>
<dbReference type="Gene3D" id="1.10.287.470">
    <property type="entry name" value="Helix hairpin bin"/>
    <property type="match status" value="1"/>
</dbReference>
<evidence type="ECO:0000313" key="5">
    <source>
        <dbReference type="Proteomes" id="UP001595776"/>
    </source>
</evidence>
<comment type="similarity">
    <text evidence="1">Belongs to the membrane fusion protein (MFP) (TC 8.A.1) family.</text>
</comment>
<dbReference type="InterPro" id="IPR006143">
    <property type="entry name" value="RND_pump_MFP"/>
</dbReference>
<keyword evidence="3" id="KW-1133">Transmembrane helix</keyword>
<sequence>MKRVVEAFHVAKGSEKAAGLIQVALVVAVVVGTVAITKIIRITGDNGPGYSASQSALVVDVFQPRPTAHTPKLEITGEVSARAGVAISPQVSGRVVSVNKQLEPGALVGAGEVLFEIERRDYELALEQAEAEVAAAESDLLQARANAENFIRDWKRVFPDKPAPALVAKEPQVRALEARLKAAKAAAARAELNLARTRFSVGYPARIVASSVERGQLVNTGISYGSLYATDSLRITAGIAPKDLSRLALEVGDVAHIRDEFGAGAVIPAPVTQLGGVLDSRTRLQDVIIALPASSSLVPGTFATVELSGHEQANIYTLPISALATANSVWRVKDGKLEDTPVDIVDMDNDHVYVRAFDVADGVVISEVPTSFVSRAVTIRKSIRAEATAGDAS</sequence>